<accession>A0A433Q1X4</accession>
<proteinExistence type="predicted"/>
<feature type="compositionally biased region" description="Polar residues" evidence="1">
    <location>
        <begin position="150"/>
        <end position="160"/>
    </location>
</feature>
<evidence type="ECO:0000256" key="1">
    <source>
        <dbReference type="SAM" id="MobiDB-lite"/>
    </source>
</evidence>
<gene>
    <name evidence="2" type="ORF">BC938DRAFT_474582</name>
</gene>
<comment type="caution">
    <text evidence="2">The sequence shown here is derived from an EMBL/GenBank/DDBJ whole genome shotgun (WGS) entry which is preliminary data.</text>
</comment>
<keyword evidence="3" id="KW-1185">Reference proteome</keyword>
<dbReference type="Proteomes" id="UP000274822">
    <property type="component" value="Unassembled WGS sequence"/>
</dbReference>
<feature type="compositionally biased region" description="Acidic residues" evidence="1">
    <location>
        <begin position="95"/>
        <end position="111"/>
    </location>
</feature>
<feature type="compositionally biased region" description="Basic and acidic residues" evidence="1">
    <location>
        <begin position="166"/>
        <end position="177"/>
    </location>
</feature>
<sequence>MKELIAHLVKQYGEYFKNIDDVDTFRQLVNRHEQNVDTTGGATSSDASLNGYVQPVSLHFPYLFHQWNGKILFNRLLPPAAARRTPNEGWSSSTMDDDEEAYFNTSDDDDNDRSNDVANRGHKDSPNNLGSSVRKITRSLVDYDDDEESTVPSGDDNISSKPMPDSPRRPPEKRARNDEDEGDEEDLLSRGGKQLMGTLGTRRLMLHGPKKLNIEPQPKKAKADD</sequence>
<evidence type="ECO:0000313" key="2">
    <source>
        <dbReference type="EMBL" id="RUS23815.1"/>
    </source>
</evidence>
<feature type="compositionally biased region" description="Basic and acidic residues" evidence="1">
    <location>
        <begin position="112"/>
        <end position="125"/>
    </location>
</feature>
<reference evidence="2 3" key="1">
    <citation type="journal article" date="2018" name="New Phytol.">
        <title>Phylogenomics of Endogonaceae and evolution of mycorrhizas within Mucoromycota.</title>
        <authorList>
            <person name="Chang Y."/>
            <person name="Desiro A."/>
            <person name="Na H."/>
            <person name="Sandor L."/>
            <person name="Lipzen A."/>
            <person name="Clum A."/>
            <person name="Barry K."/>
            <person name="Grigoriev I.V."/>
            <person name="Martin F.M."/>
            <person name="Stajich J.E."/>
            <person name="Smith M.E."/>
            <person name="Bonito G."/>
            <person name="Spatafora J.W."/>
        </authorList>
    </citation>
    <scope>NUCLEOTIDE SEQUENCE [LARGE SCALE GENOMIC DNA]</scope>
    <source>
        <strain evidence="2 3">AD002</strain>
    </source>
</reference>
<dbReference type="EMBL" id="RBNJ01018479">
    <property type="protein sequence ID" value="RUS23815.1"/>
    <property type="molecule type" value="Genomic_DNA"/>
</dbReference>
<name>A0A433Q1X4_9FUNG</name>
<feature type="region of interest" description="Disordered" evidence="1">
    <location>
        <begin position="83"/>
        <end position="225"/>
    </location>
</feature>
<organism evidence="2 3">
    <name type="scientific">Jimgerdemannia flammicorona</name>
    <dbReference type="NCBI Taxonomy" id="994334"/>
    <lineage>
        <taxon>Eukaryota</taxon>
        <taxon>Fungi</taxon>
        <taxon>Fungi incertae sedis</taxon>
        <taxon>Mucoromycota</taxon>
        <taxon>Mucoromycotina</taxon>
        <taxon>Endogonomycetes</taxon>
        <taxon>Endogonales</taxon>
        <taxon>Endogonaceae</taxon>
        <taxon>Jimgerdemannia</taxon>
    </lineage>
</organism>
<evidence type="ECO:0000313" key="3">
    <source>
        <dbReference type="Proteomes" id="UP000274822"/>
    </source>
</evidence>
<dbReference type="AlphaFoldDB" id="A0A433Q1X4"/>
<protein>
    <submittedName>
        <fullName evidence="2">Uncharacterized protein</fullName>
    </submittedName>
</protein>